<organism evidence="3 4">
    <name type="scientific">Dasania phycosphaerae</name>
    <dbReference type="NCBI Taxonomy" id="2950436"/>
    <lineage>
        <taxon>Bacteria</taxon>
        <taxon>Pseudomonadati</taxon>
        <taxon>Pseudomonadota</taxon>
        <taxon>Gammaproteobacteria</taxon>
        <taxon>Cellvibrionales</taxon>
        <taxon>Spongiibacteraceae</taxon>
        <taxon>Dasania</taxon>
    </lineage>
</organism>
<dbReference type="PROSITE" id="PS50405">
    <property type="entry name" value="GST_CTER"/>
    <property type="match status" value="1"/>
</dbReference>
<dbReference type="SUPFAM" id="SSF47616">
    <property type="entry name" value="GST C-terminal domain-like"/>
    <property type="match status" value="1"/>
</dbReference>
<dbReference type="Pfam" id="PF02798">
    <property type="entry name" value="GST_N"/>
    <property type="match status" value="1"/>
</dbReference>
<dbReference type="RefSeq" id="WP_258331697.1">
    <property type="nucleotide sequence ID" value="NZ_JAPTGG010000007.1"/>
</dbReference>
<dbReference type="InterPro" id="IPR036249">
    <property type="entry name" value="Thioredoxin-like_sf"/>
</dbReference>
<dbReference type="PANTHER" id="PTHR44051">
    <property type="entry name" value="GLUTATHIONE S-TRANSFERASE-RELATED"/>
    <property type="match status" value="1"/>
</dbReference>
<accession>A0A9J6RN08</accession>
<feature type="domain" description="GST N-terminal" evidence="1">
    <location>
        <begin position="1"/>
        <end position="78"/>
    </location>
</feature>
<name>A0A9J6RN08_9GAMM</name>
<dbReference type="Gene3D" id="1.20.1050.10">
    <property type="match status" value="1"/>
</dbReference>
<dbReference type="SFLD" id="SFLDG00358">
    <property type="entry name" value="Main_(cytGST)"/>
    <property type="match status" value="1"/>
</dbReference>
<dbReference type="AlphaFoldDB" id="A0A9J6RN08"/>
<dbReference type="PROSITE" id="PS50404">
    <property type="entry name" value="GST_NTER"/>
    <property type="match status" value="1"/>
</dbReference>
<reference evidence="3 4" key="1">
    <citation type="submission" date="2022-12" db="EMBL/GenBank/DDBJ databases">
        <title>Dasania phycosphaerae sp. nov., isolated from particulate material of the south coast of Korea.</title>
        <authorList>
            <person name="Jiang Y."/>
        </authorList>
    </citation>
    <scope>NUCLEOTIDE SEQUENCE [LARGE SCALE GENOMIC DNA]</scope>
    <source>
        <strain evidence="3 4">GY-19</strain>
    </source>
</reference>
<dbReference type="InterPro" id="IPR010987">
    <property type="entry name" value="Glutathione-S-Trfase_C-like"/>
</dbReference>
<dbReference type="Proteomes" id="UP001069090">
    <property type="component" value="Unassembled WGS sequence"/>
</dbReference>
<dbReference type="CDD" id="cd03057">
    <property type="entry name" value="GST_N_Beta"/>
    <property type="match status" value="1"/>
</dbReference>
<dbReference type="EMBL" id="JAPTGG010000007">
    <property type="protein sequence ID" value="MCZ0865551.1"/>
    <property type="molecule type" value="Genomic_DNA"/>
</dbReference>
<feature type="domain" description="GST C-terminal" evidence="2">
    <location>
        <begin position="84"/>
        <end position="206"/>
    </location>
</feature>
<dbReference type="SUPFAM" id="SSF52833">
    <property type="entry name" value="Thioredoxin-like"/>
    <property type="match status" value="1"/>
</dbReference>
<gene>
    <name evidence="3" type="ORF">O0V09_10085</name>
</gene>
<dbReference type="InterPro" id="IPR036282">
    <property type="entry name" value="Glutathione-S-Trfase_C_sf"/>
</dbReference>
<evidence type="ECO:0000259" key="2">
    <source>
        <dbReference type="PROSITE" id="PS50405"/>
    </source>
</evidence>
<evidence type="ECO:0000313" key="4">
    <source>
        <dbReference type="Proteomes" id="UP001069090"/>
    </source>
</evidence>
<protein>
    <submittedName>
        <fullName evidence="3">Glutathione S-transferase family protein</fullName>
    </submittedName>
</protein>
<evidence type="ECO:0000313" key="3">
    <source>
        <dbReference type="EMBL" id="MCZ0865551.1"/>
    </source>
</evidence>
<sequence length="206" mass="23658">MLTYYGAKDSCSIPAQIILEMSGQPYENVYLSFDQGLPEHYLSLNPTGQVPTLVEDEQVFTQCVGITTYLADKWPQLNMTPALDSPQRGHYLKWMHFLNSSMHEAYLRVYYPNKYAVSKQACDEVREMAKQAIDKHYDIVNSWLEPGPYCLGETIQACDLYLATLISWQEDREALFTRLPRLQLLFEKVTTHPVANKVFVEHGVAL</sequence>
<dbReference type="SFLD" id="SFLDS00019">
    <property type="entry name" value="Glutathione_Transferase_(cytos"/>
    <property type="match status" value="1"/>
</dbReference>
<dbReference type="Gene3D" id="3.40.30.10">
    <property type="entry name" value="Glutaredoxin"/>
    <property type="match status" value="1"/>
</dbReference>
<comment type="caution">
    <text evidence="3">The sequence shown here is derived from an EMBL/GenBank/DDBJ whole genome shotgun (WGS) entry which is preliminary data.</text>
</comment>
<proteinExistence type="predicted"/>
<dbReference type="PANTHER" id="PTHR44051:SF8">
    <property type="entry name" value="GLUTATHIONE S-TRANSFERASE GSTA"/>
    <property type="match status" value="1"/>
</dbReference>
<keyword evidence="4" id="KW-1185">Reference proteome</keyword>
<evidence type="ECO:0000259" key="1">
    <source>
        <dbReference type="PROSITE" id="PS50404"/>
    </source>
</evidence>
<dbReference type="InterPro" id="IPR004045">
    <property type="entry name" value="Glutathione_S-Trfase_N"/>
</dbReference>
<dbReference type="InterPro" id="IPR040079">
    <property type="entry name" value="Glutathione_S-Trfase"/>
</dbReference>